<keyword evidence="1" id="KW-0812">Transmembrane</keyword>
<organism evidence="2 3">
    <name type="scientific">Anaerosolibacter carboniphilus</name>
    <dbReference type="NCBI Taxonomy" id="1417629"/>
    <lineage>
        <taxon>Bacteria</taxon>
        <taxon>Bacillati</taxon>
        <taxon>Bacillota</taxon>
        <taxon>Clostridia</taxon>
        <taxon>Peptostreptococcales</taxon>
        <taxon>Thermotaleaceae</taxon>
        <taxon>Anaerosolibacter</taxon>
    </lineage>
</organism>
<accession>A0A841KLX7</accession>
<evidence type="ECO:0000313" key="2">
    <source>
        <dbReference type="EMBL" id="MBB6214251.1"/>
    </source>
</evidence>
<protein>
    <recommendedName>
        <fullName evidence="4">DUF2269 family protein</fullName>
    </recommendedName>
</protein>
<sequence>MKKLGSQGLKWLKIVHILLIILFLGGIISTLAINSHLKISTFDEAYATYKSSIIISDYVVKYGAQGTLIIGIVYGVFTNWGFLKHRWIAVKWLFWIAQTFIGIFVVDRLMVANMAILEAEKVKALSNPVFLQNHTTRQYVVIVQIVLSTFLICISILKPWRKKSVTP</sequence>
<dbReference type="AlphaFoldDB" id="A0A841KLX7"/>
<keyword evidence="1" id="KW-0472">Membrane</keyword>
<name>A0A841KLX7_9FIRM</name>
<dbReference type="RefSeq" id="WP_184307466.1">
    <property type="nucleotide sequence ID" value="NZ_JACHEN010000001.1"/>
</dbReference>
<dbReference type="Proteomes" id="UP000579281">
    <property type="component" value="Unassembled WGS sequence"/>
</dbReference>
<evidence type="ECO:0000256" key="1">
    <source>
        <dbReference type="SAM" id="Phobius"/>
    </source>
</evidence>
<keyword evidence="1" id="KW-1133">Transmembrane helix</keyword>
<keyword evidence="3" id="KW-1185">Reference proteome</keyword>
<feature type="transmembrane region" description="Helical" evidence="1">
    <location>
        <begin position="92"/>
        <end position="117"/>
    </location>
</feature>
<feature type="transmembrane region" description="Helical" evidence="1">
    <location>
        <begin position="62"/>
        <end position="80"/>
    </location>
</feature>
<feature type="transmembrane region" description="Helical" evidence="1">
    <location>
        <begin position="12"/>
        <end position="33"/>
    </location>
</feature>
<evidence type="ECO:0000313" key="3">
    <source>
        <dbReference type="Proteomes" id="UP000579281"/>
    </source>
</evidence>
<reference evidence="2 3" key="1">
    <citation type="submission" date="2020-08" db="EMBL/GenBank/DDBJ databases">
        <title>Genomic Encyclopedia of Type Strains, Phase IV (KMG-IV): sequencing the most valuable type-strain genomes for metagenomic binning, comparative biology and taxonomic classification.</title>
        <authorList>
            <person name="Goeker M."/>
        </authorList>
    </citation>
    <scope>NUCLEOTIDE SEQUENCE [LARGE SCALE GENOMIC DNA]</scope>
    <source>
        <strain evidence="2 3">DSM 103526</strain>
    </source>
</reference>
<evidence type="ECO:0008006" key="4">
    <source>
        <dbReference type="Google" id="ProtNLM"/>
    </source>
</evidence>
<comment type="caution">
    <text evidence="2">The sequence shown here is derived from an EMBL/GenBank/DDBJ whole genome shotgun (WGS) entry which is preliminary data.</text>
</comment>
<dbReference type="EMBL" id="JACHEN010000001">
    <property type="protein sequence ID" value="MBB6214251.1"/>
    <property type="molecule type" value="Genomic_DNA"/>
</dbReference>
<proteinExistence type="predicted"/>
<gene>
    <name evidence="2" type="ORF">HNQ80_000320</name>
</gene>
<feature type="transmembrane region" description="Helical" evidence="1">
    <location>
        <begin position="137"/>
        <end position="157"/>
    </location>
</feature>